<evidence type="ECO:0000256" key="6">
    <source>
        <dbReference type="PIRSR" id="PIRSR602403-1"/>
    </source>
</evidence>
<dbReference type="PRINTS" id="PR00465">
    <property type="entry name" value="EP450IV"/>
</dbReference>
<keyword evidence="7" id="KW-0812">Transmembrane</keyword>
<feature type="binding site" description="axial binding residue" evidence="6">
    <location>
        <position position="496"/>
    </location>
    <ligand>
        <name>heme</name>
        <dbReference type="ChEBI" id="CHEBI:30413"/>
    </ligand>
    <ligandPart>
        <name>Fe</name>
        <dbReference type="ChEBI" id="CHEBI:18248"/>
    </ligandPart>
</feature>
<feature type="transmembrane region" description="Helical" evidence="7">
    <location>
        <begin position="24"/>
        <end position="42"/>
    </location>
</feature>
<dbReference type="Proteomes" id="UP000756346">
    <property type="component" value="Unassembled WGS sequence"/>
</dbReference>
<comment type="cofactor">
    <cofactor evidence="1 6">
        <name>heme</name>
        <dbReference type="ChEBI" id="CHEBI:30413"/>
    </cofactor>
</comment>
<dbReference type="PANTHER" id="PTHR47582:SF1">
    <property type="entry name" value="P450, PUTATIVE (EUROFUNG)-RELATED"/>
    <property type="match status" value="1"/>
</dbReference>
<name>A0A9P9BJR8_9PEZI</name>
<reference evidence="8" key="1">
    <citation type="journal article" date="2021" name="Nat. Commun.">
        <title>Genetic determinants of endophytism in the Arabidopsis root mycobiome.</title>
        <authorList>
            <person name="Mesny F."/>
            <person name="Miyauchi S."/>
            <person name="Thiergart T."/>
            <person name="Pickel B."/>
            <person name="Atanasova L."/>
            <person name="Karlsson M."/>
            <person name="Huettel B."/>
            <person name="Barry K.W."/>
            <person name="Haridas S."/>
            <person name="Chen C."/>
            <person name="Bauer D."/>
            <person name="Andreopoulos W."/>
            <person name="Pangilinan J."/>
            <person name="LaButti K."/>
            <person name="Riley R."/>
            <person name="Lipzen A."/>
            <person name="Clum A."/>
            <person name="Drula E."/>
            <person name="Henrissat B."/>
            <person name="Kohler A."/>
            <person name="Grigoriev I.V."/>
            <person name="Martin F.M."/>
            <person name="Hacquard S."/>
        </authorList>
    </citation>
    <scope>NUCLEOTIDE SEQUENCE</scope>
    <source>
        <strain evidence="8">MPI-CAGE-CH-0230</strain>
    </source>
</reference>
<dbReference type="InterPro" id="IPR001128">
    <property type="entry name" value="Cyt_P450"/>
</dbReference>
<organism evidence="8 9">
    <name type="scientific">Microdochium trichocladiopsis</name>
    <dbReference type="NCBI Taxonomy" id="1682393"/>
    <lineage>
        <taxon>Eukaryota</taxon>
        <taxon>Fungi</taxon>
        <taxon>Dikarya</taxon>
        <taxon>Ascomycota</taxon>
        <taxon>Pezizomycotina</taxon>
        <taxon>Sordariomycetes</taxon>
        <taxon>Xylariomycetidae</taxon>
        <taxon>Xylariales</taxon>
        <taxon>Microdochiaceae</taxon>
        <taxon>Microdochium</taxon>
    </lineage>
</organism>
<keyword evidence="7" id="KW-0472">Membrane</keyword>
<dbReference type="GO" id="GO:0016705">
    <property type="term" value="F:oxidoreductase activity, acting on paired donors, with incorporation or reduction of molecular oxygen"/>
    <property type="evidence" value="ECO:0007669"/>
    <property type="project" value="InterPro"/>
</dbReference>
<evidence type="ECO:0000256" key="3">
    <source>
        <dbReference type="ARBA" id="ARBA00022723"/>
    </source>
</evidence>
<evidence type="ECO:0000313" key="9">
    <source>
        <dbReference type="Proteomes" id="UP000756346"/>
    </source>
</evidence>
<evidence type="ECO:0000256" key="7">
    <source>
        <dbReference type="SAM" id="Phobius"/>
    </source>
</evidence>
<dbReference type="OrthoDB" id="1470350at2759"/>
<keyword evidence="9" id="KW-1185">Reference proteome</keyword>
<feature type="transmembrane region" description="Helical" evidence="7">
    <location>
        <begin position="313"/>
        <end position="333"/>
    </location>
</feature>
<dbReference type="InterPro" id="IPR002403">
    <property type="entry name" value="Cyt_P450_E_grp-IV"/>
</dbReference>
<evidence type="ECO:0000313" key="8">
    <source>
        <dbReference type="EMBL" id="KAH7018423.1"/>
    </source>
</evidence>
<keyword evidence="5" id="KW-0560">Oxidoreductase</keyword>
<dbReference type="PANTHER" id="PTHR47582">
    <property type="entry name" value="P450, PUTATIVE (EUROFUNG)-RELATED"/>
    <property type="match status" value="1"/>
</dbReference>
<sequence>MAPRIESEGFLVILFDFIKQHPLGSMYALVGLVMVLIIYSVYRYALPRVDSREPPLVNPRIPLIGHNIALIRDGPGAWLKIHKKRSLPIVTLPVLGGTGKIYMTTSPSLITAMFASPTLQFTPLLTPIVKPFVQLGPQQARDFESGMLLGWVHSLPRMLSSGGAGREVTAAALEDLRKQIGGAVGETQVGRGEIEVADIGMWIRDVVSRALIKGLIGNVPWAEDKTFIQAFWDLEWELDHFLTSPIPAWTVPRAFKARTHVLDVLEAWFTSTTPTTTTHSEGFGPGVLSPVAVKLLSAADPLTHWTPRDRATLLLFLIHVALSNVVQTTWWFFAHVYSDAKLVAALQDEVKDALAATNTTDTTANALVDLTQSTSQSCPLLRASLLETQRVVTSTPIVRSVTADTIISDGKGGREYLLEKGAFVLAPRTIVHNDAKHWGEDAEEFQPERFLPRQPAAAAATTTTCTVVGNGANAEKGRDGVVRGTFIPFGGGREICPGRYVATSTVLAMVAMLLTTVDIKTRRDAPVKVPGPGKLQLTTVVWRIPRETSWRGSIQSRRG</sequence>
<dbReference type="GO" id="GO:0004497">
    <property type="term" value="F:monooxygenase activity"/>
    <property type="evidence" value="ECO:0007669"/>
    <property type="project" value="UniProtKB-KW"/>
</dbReference>
<dbReference type="Pfam" id="PF00067">
    <property type="entry name" value="p450"/>
    <property type="match status" value="1"/>
</dbReference>
<dbReference type="AlphaFoldDB" id="A0A9P9BJR8"/>
<keyword evidence="6" id="KW-0349">Heme</keyword>
<dbReference type="SUPFAM" id="SSF48264">
    <property type="entry name" value="Cytochrome P450"/>
    <property type="match status" value="1"/>
</dbReference>
<evidence type="ECO:0000256" key="5">
    <source>
        <dbReference type="ARBA" id="ARBA00023033"/>
    </source>
</evidence>
<dbReference type="EMBL" id="JAGTJQ010000011">
    <property type="protein sequence ID" value="KAH7018423.1"/>
    <property type="molecule type" value="Genomic_DNA"/>
</dbReference>
<dbReference type="RefSeq" id="XP_046006690.1">
    <property type="nucleotide sequence ID" value="XM_046161259.1"/>
</dbReference>
<accession>A0A9P9BJR8</accession>
<evidence type="ECO:0000256" key="1">
    <source>
        <dbReference type="ARBA" id="ARBA00001971"/>
    </source>
</evidence>
<keyword evidence="3 6" id="KW-0479">Metal-binding</keyword>
<dbReference type="InterPro" id="IPR036396">
    <property type="entry name" value="Cyt_P450_sf"/>
</dbReference>
<keyword evidence="7" id="KW-1133">Transmembrane helix</keyword>
<keyword evidence="5" id="KW-0503">Monooxygenase</keyword>
<proteinExistence type="inferred from homology"/>
<dbReference type="GeneID" id="70190805"/>
<dbReference type="GO" id="GO:0005506">
    <property type="term" value="F:iron ion binding"/>
    <property type="evidence" value="ECO:0007669"/>
    <property type="project" value="InterPro"/>
</dbReference>
<protein>
    <submittedName>
        <fullName evidence="8">Cytochrome P450</fullName>
    </submittedName>
</protein>
<comment type="caution">
    <text evidence="8">The sequence shown here is derived from an EMBL/GenBank/DDBJ whole genome shotgun (WGS) entry which is preliminary data.</text>
</comment>
<dbReference type="GO" id="GO:0020037">
    <property type="term" value="F:heme binding"/>
    <property type="evidence" value="ECO:0007669"/>
    <property type="project" value="InterPro"/>
</dbReference>
<comment type="similarity">
    <text evidence="2">Belongs to the cytochrome P450 family.</text>
</comment>
<evidence type="ECO:0000256" key="2">
    <source>
        <dbReference type="ARBA" id="ARBA00010617"/>
    </source>
</evidence>
<evidence type="ECO:0000256" key="4">
    <source>
        <dbReference type="ARBA" id="ARBA00023004"/>
    </source>
</evidence>
<dbReference type="InterPro" id="IPR053007">
    <property type="entry name" value="CYP450_monoxygenase_sec-met"/>
</dbReference>
<dbReference type="Gene3D" id="1.10.630.10">
    <property type="entry name" value="Cytochrome P450"/>
    <property type="match status" value="1"/>
</dbReference>
<gene>
    <name evidence="8" type="ORF">B0I36DRAFT_388636</name>
</gene>
<keyword evidence="4 6" id="KW-0408">Iron</keyword>